<dbReference type="PANTHER" id="PTHR46041:SF1">
    <property type="entry name" value="MITOCHONDRIAL INNER MEMBRANE PROTEASE SUBUNIT 2"/>
    <property type="match status" value="1"/>
</dbReference>
<evidence type="ECO:0000256" key="5">
    <source>
        <dbReference type="ARBA" id="ARBA00023128"/>
    </source>
</evidence>
<dbReference type="GO" id="GO:0004252">
    <property type="term" value="F:serine-type endopeptidase activity"/>
    <property type="evidence" value="ECO:0007669"/>
    <property type="project" value="InterPro"/>
</dbReference>
<dbReference type="InterPro" id="IPR036286">
    <property type="entry name" value="LexA/Signal_pep-like_sf"/>
</dbReference>
<evidence type="ECO:0000313" key="8">
    <source>
        <dbReference type="Proteomes" id="UP000251960"/>
    </source>
</evidence>
<dbReference type="Pfam" id="PF10502">
    <property type="entry name" value="Peptidase_S26"/>
    <property type="match status" value="2"/>
</dbReference>
<feature type="domain" description="Peptidase S26" evidence="6">
    <location>
        <begin position="99"/>
        <end position="127"/>
    </location>
</feature>
<evidence type="ECO:0000256" key="4">
    <source>
        <dbReference type="ARBA" id="ARBA00022792"/>
    </source>
</evidence>
<dbReference type="AlphaFoldDB" id="A0A3L6D645"/>
<name>A0A3L6D645_MAIZE</name>
<keyword evidence="5" id="KW-0496">Mitochondrion</keyword>
<keyword evidence="4" id="KW-0999">Mitochondrion inner membrane</keyword>
<gene>
    <name evidence="7" type="primary">immp2l_0</name>
    <name evidence="7" type="ORF">Zm00014a_021674</name>
</gene>
<dbReference type="Proteomes" id="UP000251960">
    <property type="component" value="Unassembled WGS sequence"/>
</dbReference>
<keyword evidence="7" id="KW-0378">Hydrolase</keyword>
<evidence type="ECO:0000256" key="1">
    <source>
        <dbReference type="ARBA" id="ARBA00004434"/>
    </source>
</evidence>
<protein>
    <recommendedName>
        <fullName evidence="3">Mitochondrial inner membrane protease subunit 2</fullName>
    </recommendedName>
</protein>
<evidence type="ECO:0000313" key="7">
    <source>
        <dbReference type="EMBL" id="PWZ04004.1"/>
    </source>
</evidence>
<dbReference type="InterPro" id="IPR000223">
    <property type="entry name" value="Pept_S26A_signal_pept_1"/>
</dbReference>
<dbReference type="PRINTS" id="PR00727">
    <property type="entry name" value="LEADERPTASE"/>
</dbReference>
<dbReference type="InterPro" id="IPR037730">
    <property type="entry name" value="IMP2"/>
</dbReference>
<dbReference type="CDD" id="cd06530">
    <property type="entry name" value="S26_SPase_I"/>
    <property type="match status" value="1"/>
</dbReference>
<accession>A0A3L6D645</accession>
<feature type="domain" description="Peptidase S26" evidence="6">
    <location>
        <begin position="28"/>
        <end position="95"/>
    </location>
</feature>
<dbReference type="GO" id="GO:0042720">
    <property type="term" value="C:mitochondrial inner membrane peptidase complex"/>
    <property type="evidence" value="ECO:0007669"/>
    <property type="project" value="InterPro"/>
</dbReference>
<organism evidence="7 8">
    <name type="scientific">Zea mays</name>
    <name type="common">Maize</name>
    <dbReference type="NCBI Taxonomy" id="4577"/>
    <lineage>
        <taxon>Eukaryota</taxon>
        <taxon>Viridiplantae</taxon>
        <taxon>Streptophyta</taxon>
        <taxon>Embryophyta</taxon>
        <taxon>Tracheophyta</taxon>
        <taxon>Spermatophyta</taxon>
        <taxon>Magnoliopsida</taxon>
        <taxon>Liliopsida</taxon>
        <taxon>Poales</taxon>
        <taxon>Poaceae</taxon>
        <taxon>PACMAD clade</taxon>
        <taxon>Panicoideae</taxon>
        <taxon>Andropogonodae</taxon>
        <taxon>Andropogoneae</taxon>
        <taxon>Tripsacinae</taxon>
        <taxon>Zea</taxon>
    </lineage>
</organism>
<dbReference type="PANTHER" id="PTHR46041">
    <property type="entry name" value="MITOCHONDRIAL INNER MEMBRANE PROTEASE SUBUNIT 2"/>
    <property type="match status" value="1"/>
</dbReference>
<comment type="subcellular location">
    <subcellularLocation>
        <location evidence="1">Mitochondrion inner membrane</location>
        <topology evidence="1">Single-pass membrane protein</topology>
    </subcellularLocation>
</comment>
<evidence type="ECO:0000259" key="6">
    <source>
        <dbReference type="Pfam" id="PF10502"/>
    </source>
</evidence>
<dbReference type="InterPro" id="IPR019533">
    <property type="entry name" value="Peptidase_S26"/>
</dbReference>
<keyword evidence="4" id="KW-0472">Membrane</keyword>
<comment type="similarity">
    <text evidence="2">Belongs to the peptidase S26 family. IMP2 subfamily.</text>
</comment>
<dbReference type="GO" id="GO:0006465">
    <property type="term" value="P:signal peptide processing"/>
    <property type="evidence" value="ECO:0007669"/>
    <property type="project" value="InterPro"/>
</dbReference>
<evidence type="ECO:0000256" key="3">
    <source>
        <dbReference type="ARBA" id="ARBA00013650"/>
    </source>
</evidence>
<dbReference type="SUPFAM" id="SSF51306">
    <property type="entry name" value="LexA/Signal peptidase"/>
    <property type="match status" value="1"/>
</dbReference>
<evidence type="ECO:0000256" key="2">
    <source>
        <dbReference type="ARBA" id="ARBA00007066"/>
    </source>
</evidence>
<dbReference type="FunFam" id="2.10.109.10:FF:000043">
    <property type="entry name" value="Mitochondrial inner membrane protease subunit 2"/>
    <property type="match status" value="1"/>
</dbReference>
<comment type="caution">
    <text evidence="7">The sequence shown here is derived from an EMBL/GenBank/DDBJ whole genome shotgun (WGS) entry which is preliminary data.</text>
</comment>
<dbReference type="GO" id="GO:0006627">
    <property type="term" value="P:protein processing involved in protein targeting to mitochondrion"/>
    <property type="evidence" value="ECO:0007669"/>
    <property type="project" value="InterPro"/>
</dbReference>
<keyword evidence="7" id="KW-0645">Protease</keyword>
<dbReference type="Gene3D" id="2.10.109.10">
    <property type="entry name" value="Umud Fragment, subunit A"/>
    <property type="match status" value="1"/>
</dbReference>
<reference evidence="7 8" key="1">
    <citation type="journal article" date="2018" name="Nat. Genet.">
        <title>Extensive intraspecific gene order and gene structural variations between Mo17 and other maize genomes.</title>
        <authorList>
            <person name="Sun S."/>
            <person name="Zhou Y."/>
            <person name="Chen J."/>
            <person name="Shi J."/>
            <person name="Zhao H."/>
            <person name="Zhao H."/>
            <person name="Song W."/>
            <person name="Zhang M."/>
            <person name="Cui Y."/>
            <person name="Dong X."/>
            <person name="Liu H."/>
            <person name="Ma X."/>
            <person name="Jiao Y."/>
            <person name="Wang B."/>
            <person name="Wei X."/>
            <person name="Stein J.C."/>
            <person name="Glaubitz J.C."/>
            <person name="Lu F."/>
            <person name="Yu G."/>
            <person name="Liang C."/>
            <person name="Fengler K."/>
            <person name="Li B."/>
            <person name="Rafalski A."/>
            <person name="Schnable P.S."/>
            <person name="Ware D.H."/>
            <person name="Buckler E.S."/>
            <person name="Lai J."/>
        </authorList>
    </citation>
    <scope>NUCLEOTIDE SEQUENCE [LARGE SCALE GENOMIC DNA]</scope>
    <source>
        <strain evidence="8">cv. Missouri 17</strain>
        <tissue evidence="7">Seedling</tissue>
    </source>
</reference>
<proteinExistence type="inferred from homology"/>
<sequence>MAPARALPAPLVVHGRRRQLRRRRKYCKLCYLKGSSMVPTIQAQGDVGLLDRRCLAGYDFSRGDVVVFRLSTDHGMKMVQRMIALPGDWIQIPEKRDIRQVPSGHCWVEGDNAGNSWDSRHYGPVRAFSLTIILSRFSSICSVSFLNKNWFGIYVLTLQASGSSGPDGREDHTHNLATHRVRRVDRMVPEGRIMPLSATPRRKQQ</sequence>
<dbReference type="EMBL" id="NCVQ01001241">
    <property type="protein sequence ID" value="PWZ04004.1"/>
    <property type="molecule type" value="Genomic_DNA"/>
</dbReference>
<dbReference type="ExpressionAtlas" id="A0A3L6D645">
    <property type="expression patterns" value="baseline"/>
</dbReference>